<dbReference type="AlphaFoldDB" id="A0A679JF01"/>
<reference evidence="2" key="1">
    <citation type="submission" date="2019-12" db="EMBL/GenBank/DDBJ databases">
        <authorList>
            <person name="Cremers G."/>
        </authorList>
    </citation>
    <scope>NUCLEOTIDE SEQUENCE</scope>
    <source>
        <strain evidence="2">Mbul1</strain>
        <plasmid evidence="2">2</plasmid>
    </source>
</reference>
<geneLocation type="plasmid" evidence="2">
    <name>2</name>
</geneLocation>
<sequence>MNSTVALTQRQSLPAEQRSRSPLPNLEPFLAVERLSASCGRRLRRVSWPIVPMASSWREESPEEKAQADSAVRAALVEQESAWPTVEMTTGLIAEITAALDAPPSKSITQTAVALMLDTRTRLPPNPALFLEVATRDLLELGFQPAIVVAACEHLRREARFMPEIAEIIEACRAIQIRYRRLRIDAEAAIPILQRAAETLAVEGPLPGTGAREVRAIPHR</sequence>
<proteinExistence type="predicted"/>
<feature type="compositionally biased region" description="Polar residues" evidence="1">
    <location>
        <begin position="1"/>
        <end position="14"/>
    </location>
</feature>
<accession>A0A679JF01</accession>
<dbReference type="EMBL" id="LR743505">
    <property type="protein sequence ID" value="CAA2108988.1"/>
    <property type="molecule type" value="Genomic_DNA"/>
</dbReference>
<evidence type="ECO:0000313" key="2">
    <source>
        <dbReference type="EMBL" id="CAA2108988.1"/>
    </source>
</evidence>
<organism evidence="2">
    <name type="scientific">Methylobacterium bullatum</name>
    <dbReference type="NCBI Taxonomy" id="570505"/>
    <lineage>
        <taxon>Bacteria</taxon>
        <taxon>Pseudomonadati</taxon>
        <taxon>Pseudomonadota</taxon>
        <taxon>Alphaproteobacteria</taxon>
        <taxon>Hyphomicrobiales</taxon>
        <taxon>Methylobacteriaceae</taxon>
        <taxon>Methylobacterium</taxon>
    </lineage>
</organism>
<protein>
    <submittedName>
        <fullName evidence="2">Uncharacterized protein</fullName>
    </submittedName>
</protein>
<feature type="region of interest" description="Disordered" evidence="1">
    <location>
        <begin position="1"/>
        <end position="23"/>
    </location>
</feature>
<gene>
    <name evidence="2" type="ORF">MBUL_04481</name>
</gene>
<name>A0A679JF01_9HYPH</name>
<evidence type="ECO:0000256" key="1">
    <source>
        <dbReference type="SAM" id="MobiDB-lite"/>
    </source>
</evidence>
<keyword evidence="2" id="KW-0614">Plasmid</keyword>